<evidence type="ECO:0000256" key="1">
    <source>
        <dbReference type="ARBA" id="ARBA00022679"/>
    </source>
</evidence>
<dbReference type="PANTHER" id="PTHR43584:SF9">
    <property type="entry name" value="TRANSFERASE HEXAPEPTIDE REPEAT CONTAINING PROTEIN"/>
    <property type="match status" value="1"/>
</dbReference>
<gene>
    <name evidence="3" type="ORF">Fuma_01701</name>
</gene>
<dbReference type="InterPro" id="IPR023917">
    <property type="entry name" value="Bifunctiontional_GlmU_bac-type"/>
</dbReference>
<dbReference type="GO" id="GO:0016746">
    <property type="term" value="F:acyltransferase activity"/>
    <property type="evidence" value="ECO:0007669"/>
    <property type="project" value="UniProtKB-KW"/>
</dbReference>
<dbReference type="EMBL" id="CP017641">
    <property type="protein sequence ID" value="APZ92097.1"/>
    <property type="molecule type" value="Genomic_DNA"/>
</dbReference>
<dbReference type="AlphaFoldDB" id="A0A1P8WDI4"/>
<dbReference type="KEGG" id="fmr:Fuma_01701"/>
<evidence type="ECO:0000313" key="4">
    <source>
        <dbReference type="Proteomes" id="UP000187735"/>
    </source>
</evidence>
<evidence type="ECO:0000313" key="3">
    <source>
        <dbReference type="EMBL" id="APZ92097.1"/>
    </source>
</evidence>
<reference evidence="3 4" key="1">
    <citation type="journal article" date="2016" name="Front. Microbiol.">
        <title>Fuerstia marisgermanicae gen. nov., sp. nov., an Unusual Member of the Phylum Planctomycetes from the German Wadden Sea.</title>
        <authorList>
            <person name="Kohn T."/>
            <person name="Heuer A."/>
            <person name="Jogler M."/>
            <person name="Vollmers J."/>
            <person name="Boedeker C."/>
            <person name="Bunk B."/>
            <person name="Rast P."/>
            <person name="Borchert D."/>
            <person name="Glockner I."/>
            <person name="Freese H.M."/>
            <person name="Klenk H.P."/>
            <person name="Overmann J."/>
            <person name="Kaster A.K."/>
            <person name="Rohde M."/>
            <person name="Wiegand S."/>
            <person name="Jogler C."/>
        </authorList>
    </citation>
    <scope>NUCLEOTIDE SEQUENCE [LARGE SCALE GENOMIC DNA]</scope>
    <source>
        <strain evidence="3 4">NH11</strain>
    </source>
</reference>
<proteinExistence type="predicted"/>
<dbReference type="PANTHER" id="PTHR43584">
    <property type="entry name" value="NUCLEOTIDYL TRANSFERASE"/>
    <property type="match status" value="1"/>
</dbReference>
<sequence length="448" mass="50000">MTNRKVFSESCGQHFISPEFTAMRWFLFEDSSVEQLYPIALARPVFELICGREGLRRRVQRWFPSAEWGAVIRPWLADVYREEQPSAIVNQFDGIGSSSVLMINGRWIPDRRLTIADVTMENVGLVDGQIAWIALEPEEASLLDSLDFEQVLQGIARSRRVVEASGTMMNRPWDLITRNPRQLELDFADEGVSQHLSADQVKYLGDPSDIYVSEQTEIDPYVVIDARQGPVSIDRDVQIQSFSKIEGPCHVSRGARIFRGVVRGGTTIGAWCRVGGEIEQSVLHSYVNKYHEGFLGHSYICPWVNLGAMTTTSDLRCDYKNVEVPLQGDLIDSDTIKIGSFIGDHSKTAIDSMFNTGSSVGAMTVVVPGGRLLPRHIPSFCNVSFGNLAMDWPLDTAIQTVRAAMQRRDCELTAAGENLLRKLYELTAEERIAAVNLAAENKTVRPQG</sequence>
<keyword evidence="4" id="KW-1185">Reference proteome</keyword>
<accession>A0A1P8WDI4</accession>
<dbReference type="NCBIfam" id="TIGR03991">
    <property type="entry name" value="alt_bact_glmU"/>
    <property type="match status" value="1"/>
</dbReference>
<dbReference type="GO" id="GO:0016779">
    <property type="term" value="F:nucleotidyltransferase activity"/>
    <property type="evidence" value="ECO:0007669"/>
    <property type="project" value="UniProtKB-ARBA"/>
</dbReference>
<organism evidence="3 4">
    <name type="scientific">Fuerstiella marisgermanici</name>
    <dbReference type="NCBI Taxonomy" id="1891926"/>
    <lineage>
        <taxon>Bacteria</taxon>
        <taxon>Pseudomonadati</taxon>
        <taxon>Planctomycetota</taxon>
        <taxon>Planctomycetia</taxon>
        <taxon>Planctomycetales</taxon>
        <taxon>Planctomycetaceae</taxon>
        <taxon>Fuerstiella</taxon>
    </lineage>
</organism>
<keyword evidence="2" id="KW-0012">Acyltransferase</keyword>
<name>A0A1P8WDI4_9PLAN</name>
<protein>
    <submittedName>
        <fullName evidence="3">Bifunctional N-acetylglucosamine-1-phosphate uridyltransferase/glucosamine-1-phosphate acetyltransferase</fullName>
    </submittedName>
</protein>
<keyword evidence="1 3" id="KW-0808">Transferase</keyword>
<dbReference type="InterPro" id="IPR011004">
    <property type="entry name" value="Trimer_LpxA-like_sf"/>
</dbReference>
<dbReference type="SUPFAM" id="SSF51161">
    <property type="entry name" value="Trimeric LpxA-like enzymes"/>
    <property type="match status" value="1"/>
</dbReference>
<dbReference type="Proteomes" id="UP000187735">
    <property type="component" value="Chromosome"/>
</dbReference>
<dbReference type="InterPro" id="IPR050065">
    <property type="entry name" value="GlmU-like"/>
</dbReference>
<dbReference type="Pfam" id="PF13562">
    <property type="entry name" value="NTP_transf_4"/>
    <property type="match status" value="1"/>
</dbReference>
<dbReference type="Gene3D" id="2.160.10.10">
    <property type="entry name" value="Hexapeptide repeat proteins"/>
    <property type="match status" value="1"/>
</dbReference>
<evidence type="ECO:0000256" key="2">
    <source>
        <dbReference type="ARBA" id="ARBA00023315"/>
    </source>
</evidence>
<dbReference type="STRING" id="1891926.Fuma_01701"/>